<feature type="compositionally biased region" description="Low complexity" evidence="1">
    <location>
        <begin position="275"/>
        <end position="284"/>
    </location>
</feature>
<organism evidence="2 3">
    <name type="scientific">Trebonia kvetii</name>
    <dbReference type="NCBI Taxonomy" id="2480626"/>
    <lineage>
        <taxon>Bacteria</taxon>
        <taxon>Bacillati</taxon>
        <taxon>Actinomycetota</taxon>
        <taxon>Actinomycetes</taxon>
        <taxon>Streptosporangiales</taxon>
        <taxon>Treboniaceae</taxon>
        <taxon>Trebonia</taxon>
    </lineage>
</organism>
<accession>A0A6P2BN14</accession>
<proteinExistence type="predicted"/>
<keyword evidence="3" id="KW-1185">Reference proteome</keyword>
<dbReference type="AlphaFoldDB" id="A0A6P2BN14"/>
<evidence type="ECO:0008006" key="4">
    <source>
        <dbReference type="Google" id="ProtNLM"/>
    </source>
</evidence>
<dbReference type="EMBL" id="RPFW01000009">
    <property type="protein sequence ID" value="TVZ00362.1"/>
    <property type="molecule type" value="Genomic_DNA"/>
</dbReference>
<comment type="caution">
    <text evidence="2">The sequence shown here is derived from an EMBL/GenBank/DDBJ whole genome shotgun (WGS) entry which is preliminary data.</text>
</comment>
<feature type="region of interest" description="Disordered" evidence="1">
    <location>
        <begin position="262"/>
        <end position="284"/>
    </location>
</feature>
<reference evidence="2 3" key="1">
    <citation type="submission" date="2018-11" db="EMBL/GenBank/DDBJ databases">
        <title>Trebonia kvetii gen.nov., sp.nov., a novel acidophilic actinobacterium, and proposal of the new actinobacterial family Treboniaceae fam. nov.</title>
        <authorList>
            <person name="Rapoport D."/>
            <person name="Sagova-Mareckova M."/>
            <person name="Sedlacek I."/>
            <person name="Provaznik J."/>
            <person name="Kralova S."/>
            <person name="Pavlinic D."/>
            <person name="Benes V."/>
            <person name="Kopecky J."/>
        </authorList>
    </citation>
    <scope>NUCLEOTIDE SEQUENCE [LARGE SCALE GENOMIC DNA]</scope>
    <source>
        <strain evidence="2 3">15Tr583</strain>
    </source>
</reference>
<protein>
    <recommendedName>
        <fullName evidence="4">DUF222 domain-containing protein</fullName>
    </recommendedName>
</protein>
<gene>
    <name evidence="2" type="ORF">EAS64_37635</name>
</gene>
<evidence type="ECO:0000256" key="1">
    <source>
        <dbReference type="SAM" id="MobiDB-lite"/>
    </source>
</evidence>
<name>A0A6P2BN14_9ACTN</name>
<feature type="region of interest" description="Disordered" evidence="1">
    <location>
        <begin position="1"/>
        <end position="20"/>
    </location>
</feature>
<dbReference type="RefSeq" id="WP_145861111.1">
    <property type="nucleotide sequence ID" value="NZ_RPFW01000009.1"/>
</dbReference>
<evidence type="ECO:0000313" key="3">
    <source>
        <dbReference type="Proteomes" id="UP000460272"/>
    </source>
</evidence>
<dbReference type="Proteomes" id="UP000460272">
    <property type="component" value="Unassembled WGS sequence"/>
</dbReference>
<evidence type="ECO:0000313" key="2">
    <source>
        <dbReference type="EMBL" id="TVZ00362.1"/>
    </source>
</evidence>
<sequence length="284" mass="30451">MQQSAPTAFPRPQPEDDFDLDADLDRLAADIEAGRRRIPEEWELEGPAVSVSLGDACDVDPALLAVMCGPDGLGGEAPSAAFGEDRAADVLRPGPVLSALTEQAVSDLPSLSDDQLIGALSAARRLENRAAYLQAVAIAEFARRREIQREEARSRKVPPHRRPGQFPGDELAAELVCTVHYADERIWEATDLATRLPRTLAGMAGGTIDAVRASIIWSYTWALTLLDAEESRAFVAAASRSPRTRFCVTIVAPDGTALAHGCARGQHPWTPPPQATQATQANAT</sequence>